<dbReference type="RefSeq" id="WP_186874762.1">
    <property type="nucleotide sequence ID" value="NZ_JACOPF010000001.1"/>
</dbReference>
<keyword evidence="2" id="KW-1185">Reference proteome</keyword>
<evidence type="ECO:0000313" key="1">
    <source>
        <dbReference type="EMBL" id="MBC5688128.1"/>
    </source>
</evidence>
<dbReference type="EMBL" id="JACOPF010000001">
    <property type="protein sequence ID" value="MBC5688128.1"/>
    <property type="molecule type" value="Genomic_DNA"/>
</dbReference>
<gene>
    <name evidence="1" type="ORF">H8S37_04165</name>
</gene>
<accession>A0A923RPZ5</accession>
<reference evidence="1" key="1">
    <citation type="submission" date="2020-08" db="EMBL/GenBank/DDBJ databases">
        <title>Genome public.</title>
        <authorList>
            <person name="Liu C."/>
            <person name="Sun Q."/>
        </authorList>
    </citation>
    <scope>NUCLEOTIDE SEQUENCE</scope>
    <source>
        <strain evidence="1">NSJ-55</strain>
    </source>
</reference>
<organism evidence="1 2">
    <name type="scientific">Mediterraneibacter hominis</name>
    <dbReference type="NCBI Taxonomy" id="2763054"/>
    <lineage>
        <taxon>Bacteria</taxon>
        <taxon>Bacillati</taxon>
        <taxon>Bacillota</taxon>
        <taxon>Clostridia</taxon>
        <taxon>Lachnospirales</taxon>
        <taxon>Lachnospiraceae</taxon>
        <taxon>Mediterraneibacter</taxon>
    </lineage>
</organism>
<name>A0A923RPZ5_9FIRM</name>
<dbReference type="Proteomes" id="UP000652477">
    <property type="component" value="Unassembled WGS sequence"/>
</dbReference>
<dbReference type="AlphaFoldDB" id="A0A923RPZ5"/>
<dbReference type="Pfam" id="PF14354">
    <property type="entry name" value="Lar_restr_allev"/>
    <property type="match status" value="1"/>
</dbReference>
<proteinExistence type="predicted"/>
<comment type="caution">
    <text evidence="1">The sequence shown here is derived from an EMBL/GenBank/DDBJ whole genome shotgun (WGS) entry which is preliminary data.</text>
</comment>
<evidence type="ECO:0000313" key="2">
    <source>
        <dbReference type="Proteomes" id="UP000652477"/>
    </source>
</evidence>
<sequence length="85" mass="9653">MSEIKLKPCPHCKNKNLEFTDVHSLEECGNFDTDLCLCNKYEHPGHCIYKSVVCSVQRGGCGASSGYYLTEEEAAKAWNRRYTDE</sequence>
<protein>
    <submittedName>
        <fullName evidence="1">Lar family restriction alleviation protein</fullName>
    </submittedName>
</protein>